<dbReference type="Pfam" id="PF13177">
    <property type="entry name" value="DNA_pol3_delta2"/>
    <property type="match status" value="1"/>
</dbReference>
<keyword evidence="8" id="KW-0862">Zinc</keyword>
<evidence type="ECO:0000256" key="12">
    <source>
        <dbReference type="SAM" id="MobiDB-lite"/>
    </source>
</evidence>
<dbReference type="EC" id="2.7.7.7" evidence="2"/>
<evidence type="ECO:0000256" key="1">
    <source>
        <dbReference type="ARBA" id="ARBA00006360"/>
    </source>
</evidence>
<sequence>MTLPAAQACGLGIPYNPGMTYLVLARKWRPRSFDTLVGQDHVVRALTHALTTQRLHHAWLFTGTRGVGKTTLSRILAKSLNCETGITATPCGVCRACTEIDAGRYVDYLELDAASNRGVDEMTQLLEQAVYSPGAGRFKVYMIDEVHMLTGHAFNAMLKTLEEPPPHVKFILATTDPQKIPVTVLSRCLQFNLKQMPADAIVGHLQHVLAEEAIGFDVPALRLIGQAAGGSMRDALSLTDQAIAYSAGNLTEESVRGMLGTIDQRHLVRLLDALAAGQGSAVLAVADELNTRGLSYAGALADLAVLLSRVAVEQRVPGAATQGDPLAEDIARLATVLHPDTLQLFYSVAVHSRSELALAPDEYAGFVMACLRMLALLGDDPPAPRLSAPASGAATTPATAPAAAATAQAASAPLAPTPAVARVAVPAPAAAPAAPPQAQAAPAVAPAPVSTPAWEDPPAAARPTAPVAAQPVPASAAPASVTPPPVAAPAPAAARAPEPPAQPEPPDDAQYDAGDAGYDMPDDGPPPDYDGGYEPAGFDDYRPVPDSAHPISREAVLPAATGSVVAVPAASALAAAAGESPIELKGEWHALAARLPVTGLAAELARQSEWAGVRGRLITLRVAARALADTPGRERLRQALAEHFGGHVQLEVQFGETGDGTAHAVAQAEIAARQQAAETIIHEDPFVQALMRDFGAHIVQGTIRPVNIPPAA</sequence>
<dbReference type="Pfam" id="PF22608">
    <property type="entry name" value="DNAX_ATPase_lid"/>
    <property type="match status" value="1"/>
</dbReference>
<evidence type="ECO:0000256" key="3">
    <source>
        <dbReference type="ARBA" id="ARBA00022679"/>
    </source>
</evidence>
<evidence type="ECO:0000256" key="9">
    <source>
        <dbReference type="ARBA" id="ARBA00022840"/>
    </source>
</evidence>
<dbReference type="FunFam" id="3.40.50.300:FF:000014">
    <property type="entry name" value="DNA polymerase III subunit gamma/tau"/>
    <property type="match status" value="1"/>
</dbReference>
<dbReference type="Pfam" id="PF12170">
    <property type="entry name" value="DNA_pol3_tau_5"/>
    <property type="match status" value="1"/>
</dbReference>
<evidence type="ECO:0000313" key="14">
    <source>
        <dbReference type="EMBL" id="VFR58667.1"/>
    </source>
</evidence>
<keyword evidence="3 14" id="KW-0808">Transferase</keyword>
<dbReference type="AlphaFoldDB" id="A0A484SAG4"/>
<accession>A0A484SAG4</accession>
<dbReference type="GO" id="GO:0003677">
    <property type="term" value="F:DNA binding"/>
    <property type="evidence" value="ECO:0007669"/>
    <property type="project" value="InterPro"/>
</dbReference>
<keyword evidence="6" id="KW-0479">Metal-binding</keyword>
<dbReference type="Gene3D" id="3.30.300.150">
    <property type="entry name" value="DNA polymerase III, tau subunit, domain V"/>
    <property type="match status" value="1"/>
</dbReference>
<dbReference type="Gene3D" id="1.20.272.10">
    <property type="match status" value="1"/>
</dbReference>
<dbReference type="NCBIfam" id="NF008975">
    <property type="entry name" value="PRK12323.1"/>
    <property type="match status" value="1"/>
</dbReference>
<keyword evidence="10" id="KW-0239">DNA-directed DNA polymerase</keyword>
<dbReference type="PANTHER" id="PTHR11669">
    <property type="entry name" value="REPLICATION FACTOR C / DNA POLYMERASE III GAMMA-TAU SUBUNIT"/>
    <property type="match status" value="1"/>
</dbReference>
<dbReference type="Gene3D" id="1.10.8.60">
    <property type="match status" value="1"/>
</dbReference>
<keyword evidence="4 14" id="KW-0548">Nucleotidyltransferase</keyword>
<dbReference type="InterPro" id="IPR027417">
    <property type="entry name" value="P-loop_NTPase"/>
</dbReference>
<evidence type="ECO:0000256" key="5">
    <source>
        <dbReference type="ARBA" id="ARBA00022705"/>
    </source>
</evidence>
<evidence type="ECO:0000256" key="8">
    <source>
        <dbReference type="ARBA" id="ARBA00022833"/>
    </source>
</evidence>
<evidence type="ECO:0000256" key="7">
    <source>
        <dbReference type="ARBA" id="ARBA00022741"/>
    </source>
</evidence>
<dbReference type="Gene3D" id="3.40.50.300">
    <property type="entry name" value="P-loop containing nucleotide triphosphate hydrolases"/>
    <property type="match status" value="1"/>
</dbReference>
<evidence type="ECO:0000256" key="4">
    <source>
        <dbReference type="ARBA" id="ARBA00022695"/>
    </source>
</evidence>
<comment type="similarity">
    <text evidence="1">Belongs to the DnaX/STICHEL family.</text>
</comment>
<proteinExistence type="inferred from homology"/>
<feature type="region of interest" description="Disordered" evidence="12">
    <location>
        <begin position="442"/>
        <end position="535"/>
    </location>
</feature>
<dbReference type="SMART" id="SM00382">
    <property type="entry name" value="AAA"/>
    <property type="match status" value="1"/>
</dbReference>
<dbReference type="GO" id="GO:0005524">
    <property type="term" value="F:ATP binding"/>
    <property type="evidence" value="ECO:0007669"/>
    <property type="project" value="UniProtKB-KW"/>
</dbReference>
<dbReference type="InterPro" id="IPR050238">
    <property type="entry name" value="DNA_Rep/Repair_Clamp_Loader"/>
</dbReference>
<evidence type="ECO:0000256" key="6">
    <source>
        <dbReference type="ARBA" id="ARBA00022723"/>
    </source>
</evidence>
<dbReference type="CDD" id="cd00009">
    <property type="entry name" value="AAA"/>
    <property type="match status" value="1"/>
</dbReference>
<feature type="domain" description="AAA+ ATPase" evidence="13">
    <location>
        <begin position="55"/>
        <end position="197"/>
    </location>
</feature>
<dbReference type="EMBL" id="CAADIF010000002">
    <property type="protein sequence ID" value="VFR58667.1"/>
    <property type="molecule type" value="Genomic_DNA"/>
</dbReference>
<dbReference type="GO" id="GO:0046872">
    <property type="term" value="F:metal ion binding"/>
    <property type="evidence" value="ECO:0007669"/>
    <property type="project" value="UniProtKB-KW"/>
</dbReference>
<evidence type="ECO:0000256" key="11">
    <source>
        <dbReference type="ARBA" id="ARBA00049244"/>
    </source>
</evidence>
<feature type="compositionally biased region" description="Low complexity" evidence="12">
    <location>
        <begin position="442"/>
        <end position="480"/>
    </location>
</feature>
<evidence type="ECO:0000259" key="13">
    <source>
        <dbReference type="SMART" id="SM00382"/>
    </source>
</evidence>
<protein>
    <recommendedName>
        <fullName evidence="2">DNA-directed DNA polymerase</fullName>
        <ecNumber evidence="2">2.7.7.7</ecNumber>
    </recommendedName>
</protein>
<keyword evidence="9" id="KW-0067">ATP-binding</keyword>
<dbReference type="InterPro" id="IPR022754">
    <property type="entry name" value="DNA_pol_III_gamma-3"/>
</dbReference>
<dbReference type="InterPro" id="IPR045085">
    <property type="entry name" value="HLD_clamp_pol_III_gamma_tau"/>
</dbReference>
<evidence type="ECO:0000256" key="10">
    <source>
        <dbReference type="ARBA" id="ARBA00022932"/>
    </source>
</evidence>
<dbReference type="SUPFAM" id="SSF48019">
    <property type="entry name" value="post-AAA+ oligomerization domain-like"/>
    <property type="match status" value="1"/>
</dbReference>
<gene>
    <name evidence="14" type="ORF">ANK2_2997</name>
</gene>
<dbReference type="InterPro" id="IPR038249">
    <property type="entry name" value="PolIII_tau_V_sf"/>
</dbReference>
<dbReference type="InterPro" id="IPR008921">
    <property type="entry name" value="DNA_pol3_clamp-load_cplx_C"/>
</dbReference>
<dbReference type="NCBIfam" id="NF005942">
    <property type="entry name" value="PRK07994.1"/>
    <property type="match status" value="1"/>
</dbReference>
<dbReference type="InterPro" id="IPR012763">
    <property type="entry name" value="DNA_pol_III_sug/sutau_N"/>
</dbReference>
<keyword evidence="7" id="KW-0547">Nucleotide-binding</keyword>
<dbReference type="GO" id="GO:0009360">
    <property type="term" value="C:DNA polymerase III complex"/>
    <property type="evidence" value="ECO:0007669"/>
    <property type="project" value="InterPro"/>
</dbReference>
<dbReference type="Pfam" id="PF12169">
    <property type="entry name" value="DNA_pol3_gamma3"/>
    <property type="match status" value="1"/>
</dbReference>
<reference evidence="14" key="1">
    <citation type="submission" date="2019-03" db="EMBL/GenBank/DDBJ databases">
        <authorList>
            <person name="Danneels B."/>
        </authorList>
    </citation>
    <scope>NUCLEOTIDE SEQUENCE</scope>
</reference>
<dbReference type="GO" id="GO:0003887">
    <property type="term" value="F:DNA-directed DNA polymerase activity"/>
    <property type="evidence" value="ECO:0007669"/>
    <property type="project" value="UniProtKB-KW"/>
</dbReference>
<name>A0A484SAG4_9ZZZZ</name>
<dbReference type="NCBIfam" id="TIGR02397">
    <property type="entry name" value="dnaX_nterm"/>
    <property type="match status" value="1"/>
</dbReference>
<dbReference type="InterPro" id="IPR003593">
    <property type="entry name" value="AAA+_ATPase"/>
</dbReference>
<organism evidence="14">
    <name type="scientific">plant metagenome</name>
    <dbReference type="NCBI Taxonomy" id="1297885"/>
    <lineage>
        <taxon>unclassified sequences</taxon>
        <taxon>metagenomes</taxon>
        <taxon>organismal metagenomes</taxon>
    </lineage>
</organism>
<comment type="catalytic activity">
    <reaction evidence="11">
        <text>DNA(n) + a 2'-deoxyribonucleoside 5'-triphosphate = DNA(n+1) + diphosphate</text>
        <dbReference type="Rhea" id="RHEA:22508"/>
        <dbReference type="Rhea" id="RHEA-COMP:17339"/>
        <dbReference type="Rhea" id="RHEA-COMP:17340"/>
        <dbReference type="ChEBI" id="CHEBI:33019"/>
        <dbReference type="ChEBI" id="CHEBI:61560"/>
        <dbReference type="ChEBI" id="CHEBI:173112"/>
        <dbReference type="EC" id="2.7.7.7"/>
    </reaction>
</comment>
<dbReference type="CDD" id="cd18137">
    <property type="entry name" value="HLD_clamp_pol_III_gamma_tau"/>
    <property type="match status" value="1"/>
</dbReference>
<evidence type="ECO:0000256" key="2">
    <source>
        <dbReference type="ARBA" id="ARBA00012417"/>
    </source>
</evidence>
<dbReference type="PANTHER" id="PTHR11669:SF0">
    <property type="entry name" value="PROTEIN STICHEL-LIKE 2"/>
    <property type="match status" value="1"/>
</dbReference>
<dbReference type="InterPro" id="IPR021029">
    <property type="entry name" value="DNA_pol_III_tau_dom-5"/>
</dbReference>
<dbReference type="FunFam" id="1.10.8.60:FF:000013">
    <property type="entry name" value="DNA polymerase III subunit gamma/tau"/>
    <property type="match status" value="1"/>
</dbReference>
<dbReference type="SUPFAM" id="SSF52540">
    <property type="entry name" value="P-loop containing nucleoside triphosphate hydrolases"/>
    <property type="match status" value="1"/>
</dbReference>
<dbReference type="GO" id="GO:0006261">
    <property type="term" value="P:DNA-templated DNA replication"/>
    <property type="evidence" value="ECO:0007669"/>
    <property type="project" value="TreeGrafter"/>
</dbReference>
<keyword evidence="5" id="KW-0235">DNA replication</keyword>